<evidence type="ECO:0000313" key="3">
    <source>
        <dbReference type="EMBL" id="KAF2252358.1"/>
    </source>
</evidence>
<dbReference type="GO" id="GO:0042147">
    <property type="term" value="P:retrograde transport, endosome to Golgi"/>
    <property type="evidence" value="ECO:0007669"/>
    <property type="project" value="TreeGrafter"/>
</dbReference>
<dbReference type="InterPro" id="IPR036188">
    <property type="entry name" value="FAD/NAD-bd_sf"/>
</dbReference>
<keyword evidence="4" id="KW-1185">Reference proteome</keyword>
<dbReference type="EMBL" id="ML987192">
    <property type="protein sequence ID" value="KAF2252358.1"/>
    <property type="molecule type" value="Genomic_DNA"/>
</dbReference>
<feature type="domain" description="FAD dependent oxidoreductase" evidence="2">
    <location>
        <begin position="23"/>
        <end position="439"/>
    </location>
</feature>
<gene>
    <name evidence="3" type="ORF">BU26DRAFT_502839</name>
</gene>
<dbReference type="GeneID" id="54579991"/>
<dbReference type="Gene3D" id="3.50.50.60">
    <property type="entry name" value="FAD/NAD(P)-binding domain"/>
    <property type="match status" value="1"/>
</dbReference>
<dbReference type="OrthoDB" id="5425653at2759"/>
<dbReference type="SUPFAM" id="SSF51905">
    <property type="entry name" value="FAD/NAD(P)-binding domain"/>
    <property type="match status" value="1"/>
</dbReference>
<reference evidence="3" key="1">
    <citation type="journal article" date="2020" name="Stud. Mycol.">
        <title>101 Dothideomycetes genomes: a test case for predicting lifestyles and emergence of pathogens.</title>
        <authorList>
            <person name="Haridas S."/>
            <person name="Albert R."/>
            <person name="Binder M."/>
            <person name="Bloem J."/>
            <person name="Labutti K."/>
            <person name="Salamov A."/>
            <person name="Andreopoulos B."/>
            <person name="Baker S."/>
            <person name="Barry K."/>
            <person name="Bills G."/>
            <person name="Bluhm B."/>
            <person name="Cannon C."/>
            <person name="Castanera R."/>
            <person name="Culley D."/>
            <person name="Daum C."/>
            <person name="Ezra D."/>
            <person name="Gonzalez J."/>
            <person name="Henrissat B."/>
            <person name="Kuo A."/>
            <person name="Liang C."/>
            <person name="Lipzen A."/>
            <person name="Lutzoni F."/>
            <person name="Magnuson J."/>
            <person name="Mondo S."/>
            <person name="Nolan M."/>
            <person name="Ohm R."/>
            <person name="Pangilinan J."/>
            <person name="Park H.-J."/>
            <person name="Ramirez L."/>
            <person name="Alfaro M."/>
            <person name="Sun H."/>
            <person name="Tritt A."/>
            <person name="Yoshinaga Y."/>
            <person name="Zwiers L.-H."/>
            <person name="Turgeon B."/>
            <person name="Goodwin S."/>
            <person name="Spatafora J."/>
            <person name="Crous P."/>
            <person name="Grigoriev I."/>
        </authorList>
    </citation>
    <scope>NUCLEOTIDE SEQUENCE</scope>
    <source>
        <strain evidence="3">CBS 122368</strain>
    </source>
</reference>
<evidence type="ECO:0000313" key="4">
    <source>
        <dbReference type="Proteomes" id="UP000800094"/>
    </source>
</evidence>
<dbReference type="Proteomes" id="UP000800094">
    <property type="component" value="Unassembled WGS sequence"/>
</dbReference>
<proteinExistence type="predicted"/>
<dbReference type="PANTHER" id="PTHR13847">
    <property type="entry name" value="SARCOSINE DEHYDROGENASE-RELATED"/>
    <property type="match status" value="1"/>
</dbReference>
<dbReference type="RefSeq" id="XP_033687362.1">
    <property type="nucleotide sequence ID" value="XM_033826661.1"/>
</dbReference>
<evidence type="ECO:0000259" key="2">
    <source>
        <dbReference type="Pfam" id="PF01266"/>
    </source>
</evidence>
<sequence>MGPLWSTPKRSSRVDNGESSPTDTVILGAGVIGLATAYQLSLAFAEAQQLLHNHVPPRIVVIEPSKHISPGASGQATGGLGDFGFGPETAPLGALSYRLFQEIAARHDGKDEFAFSDQVVYRVTPENFSGTPKPPDDWGPAPPIEQPLTALPSWIKPADGWTVQRLAGPPNGAHLDPASFCKFLFEQCKSLGVRFYFNATATAVQPPDGAPRFSTLSVQGPVGTRWNIRCRSIVIAAGPWSVRVFSRLFPGAKIKLPMNATGSAGNHFRIRTPGWHPDDDKKGSEQVFLNNIIQTGKGLDITSFPGGTLYIGGYGAVPKELPDSADAVEAQPREINAMVNLVKQYTKVPSDQELEILEPGRCYRPLAIPNHPIITKVDWSLLGIHSSTMITTQLKHPGSPSERPALSCPSTIGGIFVNTGHHSDGMTLSLGSGRVMSELLFGLPPSVNISGLGIEMISSPFKSLL</sequence>
<evidence type="ECO:0000256" key="1">
    <source>
        <dbReference type="SAM" id="MobiDB-lite"/>
    </source>
</evidence>
<feature type="region of interest" description="Disordered" evidence="1">
    <location>
        <begin position="1"/>
        <end position="20"/>
    </location>
</feature>
<protein>
    <submittedName>
        <fullName evidence="3">FAD dependent oxidoreductase</fullName>
    </submittedName>
</protein>
<dbReference type="GO" id="GO:0005829">
    <property type="term" value="C:cytosol"/>
    <property type="evidence" value="ECO:0007669"/>
    <property type="project" value="GOC"/>
</dbReference>
<dbReference type="GO" id="GO:0005770">
    <property type="term" value="C:late endosome"/>
    <property type="evidence" value="ECO:0007669"/>
    <property type="project" value="TreeGrafter"/>
</dbReference>
<accession>A0A6A6IQL7</accession>
<name>A0A6A6IQL7_9PLEO</name>
<dbReference type="AlphaFoldDB" id="A0A6A6IQL7"/>
<dbReference type="InterPro" id="IPR006076">
    <property type="entry name" value="FAD-dep_OxRdtase"/>
</dbReference>
<dbReference type="Pfam" id="PF01266">
    <property type="entry name" value="DAO"/>
    <property type="match status" value="1"/>
</dbReference>
<dbReference type="PANTHER" id="PTHR13847:SF185">
    <property type="entry name" value="FAD DEPENDENT OXIDOREDUCTASE SUPERFAMILY (AFU_ORTHOLOGUE AFUA_3G02360)"/>
    <property type="match status" value="1"/>
</dbReference>
<dbReference type="Gene3D" id="3.30.9.10">
    <property type="entry name" value="D-Amino Acid Oxidase, subunit A, domain 2"/>
    <property type="match status" value="1"/>
</dbReference>
<organism evidence="3 4">
    <name type="scientific">Trematosphaeria pertusa</name>
    <dbReference type="NCBI Taxonomy" id="390896"/>
    <lineage>
        <taxon>Eukaryota</taxon>
        <taxon>Fungi</taxon>
        <taxon>Dikarya</taxon>
        <taxon>Ascomycota</taxon>
        <taxon>Pezizomycotina</taxon>
        <taxon>Dothideomycetes</taxon>
        <taxon>Pleosporomycetidae</taxon>
        <taxon>Pleosporales</taxon>
        <taxon>Massarineae</taxon>
        <taxon>Trematosphaeriaceae</taxon>
        <taxon>Trematosphaeria</taxon>
    </lineage>
</organism>